<dbReference type="Proteomes" id="UP000441754">
    <property type="component" value="Unassembled WGS sequence"/>
</dbReference>
<protein>
    <recommendedName>
        <fullName evidence="4">DUF3244 domain-containing protein</fullName>
    </recommendedName>
</protein>
<accession>A0A7K0EFS1</accession>
<feature type="signal peptide" evidence="1">
    <location>
        <begin position="1"/>
        <end position="21"/>
    </location>
</feature>
<keyword evidence="1" id="KW-0732">Signal</keyword>
<evidence type="ECO:0008006" key="4">
    <source>
        <dbReference type="Google" id="ProtNLM"/>
    </source>
</evidence>
<name>A0A7K0EFS1_9BACT</name>
<evidence type="ECO:0000313" key="3">
    <source>
        <dbReference type="Proteomes" id="UP000441754"/>
    </source>
</evidence>
<reference evidence="2 3" key="1">
    <citation type="journal article" date="2018" name="Antonie Van Leeuwenhoek">
        <title>Larkinella terrae sp. nov., isolated from soil on Jeju Island, South Korea.</title>
        <authorList>
            <person name="Ten L.N."/>
            <person name="Jeon J."/>
            <person name="Park S.J."/>
            <person name="Park S."/>
            <person name="Lee S.Y."/>
            <person name="Kim M.K."/>
            <person name="Jung H.Y."/>
        </authorList>
    </citation>
    <scope>NUCLEOTIDE SEQUENCE [LARGE SCALE GENOMIC DNA]</scope>
    <source>
        <strain evidence="2 3">KCTC 52001</strain>
    </source>
</reference>
<dbReference type="Gene3D" id="2.60.40.3080">
    <property type="match status" value="1"/>
</dbReference>
<evidence type="ECO:0000313" key="2">
    <source>
        <dbReference type="EMBL" id="MRS60542.1"/>
    </source>
</evidence>
<dbReference type="RefSeq" id="WP_154173617.1">
    <property type="nucleotide sequence ID" value="NZ_WJXZ01000002.1"/>
</dbReference>
<dbReference type="OrthoDB" id="957607at2"/>
<feature type="chain" id="PRO_5029800730" description="DUF3244 domain-containing protein" evidence="1">
    <location>
        <begin position="22"/>
        <end position="125"/>
    </location>
</feature>
<comment type="caution">
    <text evidence="2">The sequence shown here is derived from an EMBL/GenBank/DDBJ whole genome shotgun (WGS) entry which is preliminary data.</text>
</comment>
<keyword evidence="3" id="KW-1185">Reference proteome</keyword>
<sequence>MKALFGTLIIAALLSANTATATPNTPKNRSFETNTFITNQNKIWVAVEKSSSVPVTVSLRNSDNEVVFKRFIGKSESKFAAKLDVSDLPEGQYELEFTSSEGSIKKTVSISKPVVIETTRMISMK</sequence>
<gene>
    <name evidence="2" type="ORF">GJJ30_04500</name>
</gene>
<dbReference type="EMBL" id="WJXZ01000002">
    <property type="protein sequence ID" value="MRS60542.1"/>
    <property type="molecule type" value="Genomic_DNA"/>
</dbReference>
<dbReference type="AlphaFoldDB" id="A0A7K0EFS1"/>
<evidence type="ECO:0000256" key="1">
    <source>
        <dbReference type="SAM" id="SignalP"/>
    </source>
</evidence>
<proteinExistence type="predicted"/>
<organism evidence="2 3">
    <name type="scientific">Larkinella terrae</name>
    <dbReference type="NCBI Taxonomy" id="2025311"/>
    <lineage>
        <taxon>Bacteria</taxon>
        <taxon>Pseudomonadati</taxon>
        <taxon>Bacteroidota</taxon>
        <taxon>Cytophagia</taxon>
        <taxon>Cytophagales</taxon>
        <taxon>Spirosomataceae</taxon>
        <taxon>Larkinella</taxon>
    </lineage>
</organism>